<dbReference type="Pfam" id="PF00931">
    <property type="entry name" value="NB-ARC"/>
    <property type="match status" value="1"/>
</dbReference>
<dbReference type="EMBL" id="CP058649">
    <property type="protein sequence ID" value="QUI22915.1"/>
    <property type="molecule type" value="Genomic_DNA"/>
</dbReference>
<keyword evidence="6" id="KW-1185">Reference proteome</keyword>
<dbReference type="Gene3D" id="3.40.50.300">
    <property type="entry name" value="P-loop containing nucleotide triphosphate hydrolases"/>
    <property type="match status" value="1"/>
</dbReference>
<dbReference type="InterPro" id="IPR019734">
    <property type="entry name" value="TPR_rpt"/>
</dbReference>
<dbReference type="RefSeq" id="WP_212698410.1">
    <property type="nucleotide sequence ID" value="NZ_CP058649.1"/>
</dbReference>
<dbReference type="Pfam" id="PF13424">
    <property type="entry name" value="TPR_12"/>
    <property type="match status" value="3"/>
</dbReference>
<dbReference type="SUPFAM" id="SSF52540">
    <property type="entry name" value="P-loop containing nucleoside triphosphate hydrolases"/>
    <property type="match status" value="1"/>
</dbReference>
<dbReference type="Pfam" id="PF13374">
    <property type="entry name" value="TPR_10"/>
    <property type="match status" value="3"/>
</dbReference>
<feature type="domain" description="NB-ARC" evidence="4">
    <location>
        <begin position="185"/>
        <end position="314"/>
    </location>
</feature>
<feature type="repeat" description="TPR" evidence="3">
    <location>
        <begin position="757"/>
        <end position="790"/>
    </location>
</feature>
<dbReference type="KEGG" id="vpy:HZI73_11720"/>
<reference evidence="5" key="1">
    <citation type="submission" date="2020-07" db="EMBL/GenBank/DDBJ databases">
        <title>Vallitalea pronyensis genome.</title>
        <authorList>
            <person name="Postec A."/>
        </authorList>
    </citation>
    <scope>NUCLEOTIDE SEQUENCE</scope>
    <source>
        <strain evidence="5">FatNI3</strain>
    </source>
</reference>
<sequence length="936" mass="109112">MHDRSLHNIFDFFYLLKKFNGLRPDYNKYSPKLNTYSAIEGALGIGSKNYPYYRKRGFIPLRAEDIYLRLSEKNIIPKNNMKWLRELVTYVHTDVNSHDIALSDSHDSFNRFIHILQNFYEKKEDEAYIKHVIMYLDNPQQYAIETETIWQHISPKGNNVNSVRKNRTQYLTRLPKASFKLIGREKELSDIEHDLSENHRVLLVNGLGGIGKTEICKAYIHDHVIKGSYSYIGWINYISSFKESIVSQMNGHPVLFNEQDTLDEKYDKVIFFLQSIREESLLIIDNIVDKDDESLWDMSAIPFFKIIANSRCQFNELKRLEGFHQYVLDFLEMKDCLDLFYTIYEGEKDDEILEKIIELAGNHTLTIELLAKTAYYSGVTIKELYKGILALGFNLGSMINAQVKTSWHNMRKTETIFNHLLKLFSLSHVSEEEKEVLMHLSVLPPVDINERELLKWLNLPNASLMHTIIEKGWVKRVGFWKITMHPLIQETTRYSLKPDAGKCHHFIQAIADELFFSGYDNPYDKVQYTALGDSLLKYLDEDTQSIGLLYNNLSKIYRVCGQRSKALDYQLKATQIRAKVLGENHPDLATSLCNLSVIYTEMGKSDLALKHALDALAIRQEAFDEKHPDLATSYFNLSSIYVEMGKFDESLDYQLKAIAIREAVFDKNHPDLSLCYNDMAYIYSAMGDLDKGLHFQLKSLHIMEEVFDRYHPELSVAYNNLSIIYRHRGNMEKCLSYQLKSIQIVEKICDQYHPERASSYSNLSMIYNAVDQYDKALDYQLKAMDIQYHSLSENHPNTAIIHNNLSIIYRNIGEFDKALEHQLKAIHIAETLYPKANLQLANFYSNLSIVYRKVGQYQNALDYQLKDIDIKAKMIDEYHHDFADSYENLSCIYRLIDKVDKALEYQLKTIAIREKIFNKDHPELIKAYKVLSEINQ</sequence>
<evidence type="ECO:0000256" key="3">
    <source>
        <dbReference type="PROSITE-ProRule" id="PRU00339"/>
    </source>
</evidence>
<gene>
    <name evidence="5" type="ORF">HZI73_11720</name>
</gene>
<dbReference type="PANTHER" id="PTHR45641">
    <property type="entry name" value="TETRATRICOPEPTIDE REPEAT PROTEIN (AFU_ORTHOLOGUE AFUA_6G03870)"/>
    <property type="match status" value="1"/>
</dbReference>
<dbReference type="Gene3D" id="1.25.40.10">
    <property type="entry name" value="Tetratricopeptide repeat domain"/>
    <property type="match status" value="3"/>
</dbReference>
<dbReference type="PANTHER" id="PTHR45641:SF1">
    <property type="entry name" value="AAA+ ATPASE DOMAIN-CONTAINING PROTEIN"/>
    <property type="match status" value="1"/>
</dbReference>
<keyword evidence="2 3" id="KW-0802">TPR repeat</keyword>
<protein>
    <submittedName>
        <fullName evidence="5">Tetratricopeptide repeat protein</fullName>
    </submittedName>
</protein>
<evidence type="ECO:0000256" key="2">
    <source>
        <dbReference type="ARBA" id="ARBA00022803"/>
    </source>
</evidence>
<dbReference type="InterPro" id="IPR027417">
    <property type="entry name" value="P-loop_NTPase"/>
</dbReference>
<evidence type="ECO:0000256" key="1">
    <source>
        <dbReference type="ARBA" id="ARBA00022737"/>
    </source>
</evidence>
<dbReference type="SUPFAM" id="SSF48452">
    <property type="entry name" value="TPR-like"/>
    <property type="match status" value="2"/>
</dbReference>
<proteinExistence type="predicted"/>
<dbReference type="SMART" id="SM00028">
    <property type="entry name" value="TPR"/>
    <property type="match status" value="9"/>
</dbReference>
<name>A0A8J8SGM1_9FIRM</name>
<dbReference type="PROSITE" id="PS50005">
    <property type="entry name" value="TPR"/>
    <property type="match status" value="2"/>
</dbReference>
<dbReference type="InterPro" id="IPR011990">
    <property type="entry name" value="TPR-like_helical_dom_sf"/>
</dbReference>
<dbReference type="InterPro" id="IPR002182">
    <property type="entry name" value="NB-ARC"/>
</dbReference>
<evidence type="ECO:0000313" key="5">
    <source>
        <dbReference type="EMBL" id="QUI22915.1"/>
    </source>
</evidence>
<organism evidence="5 6">
    <name type="scientific">Vallitalea pronyensis</name>
    <dbReference type="NCBI Taxonomy" id="1348613"/>
    <lineage>
        <taxon>Bacteria</taxon>
        <taxon>Bacillati</taxon>
        <taxon>Bacillota</taxon>
        <taxon>Clostridia</taxon>
        <taxon>Lachnospirales</taxon>
        <taxon>Vallitaleaceae</taxon>
        <taxon>Vallitalea</taxon>
    </lineage>
</organism>
<feature type="repeat" description="TPR" evidence="3">
    <location>
        <begin position="631"/>
        <end position="664"/>
    </location>
</feature>
<evidence type="ECO:0000259" key="4">
    <source>
        <dbReference type="Pfam" id="PF00931"/>
    </source>
</evidence>
<dbReference type="GO" id="GO:0043531">
    <property type="term" value="F:ADP binding"/>
    <property type="evidence" value="ECO:0007669"/>
    <property type="project" value="InterPro"/>
</dbReference>
<dbReference type="Proteomes" id="UP000683246">
    <property type="component" value="Chromosome"/>
</dbReference>
<keyword evidence="1" id="KW-0677">Repeat</keyword>
<dbReference type="AlphaFoldDB" id="A0A8J8SGM1"/>
<evidence type="ECO:0000313" key="6">
    <source>
        <dbReference type="Proteomes" id="UP000683246"/>
    </source>
</evidence>
<accession>A0A8J8SGM1</accession>